<name>A0A2W5KGV3_ANCNO</name>
<evidence type="ECO:0000256" key="7">
    <source>
        <dbReference type="PROSITE-ProRule" id="PRU01373"/>
    </source>
</evidence>
<feature type="active site" description="Nucleophile" evidence="7">
    <location>
        <position position="566"/>
    </location>
</feature>
<dbReference type="Proteomes" id="UP000249577">
    <property type="component" value="Unassembled WGS sequence"/>
</dbReference>
<evidence type="ECO:0000256" key="2">
    <source>
        <dbReference type="ARBA" id="ARBA00005992"/>
    </source>
</evidence>
<feature type="active site" description="Proton donor/acceptor" evidence="7">
    <location>
        <position position="547"/>
    </location>
</feature>
<comment type="caution">
    <text evidence="10">The sequence shown here is derived from an EMBL/GenBank/DDBJ whole genome shotgun (WGS) entry which is preliminary data.</text>
</comment>
<keyword evidence="4 7" id="KW-0133">Cell shape</keyword>
<evidence type="ECO:0000256" key="5">
    <source>
        <dbReference type="ARBA" id="ARBA00022984"/>
    </source>
</evidence>
<dbReference type="CDD" id="cd16913">
    <property type="entry name" value="YkuD_like"/>
    <property type="match status" value="1"/>
</dbReference>
<dbReference type="Pfam" id="PF03734">
    <property type="entry name" value="YkuD"/>
    <property type="match status" value="1"/>
</dbReference>
<dbReference type="PROSITE" id="PS52029">
    <property type="entry name" value="LD_TPASE"/>
    <property type="match status" value="1"/>
</dbReference>
<dbReference type="InterPro" id="IPR005490">
    <property type="entry name" value="LD_TPept_cat_dom"/>
</dbReference>
<dbReference type="GO" id="GO:0008360">
    <property type="term" value="P:regulation of cell shape"/>
    <property type="evidence" value="ECO:0007669"/>
    <property type="project" value="UniProtKB-UniRule"/>
</dbReference>
<evidence type="ECO:0000313" key="10">
    <source>
        <dbReference type="EMBL" id="PZQ16151.1"/>
    </source>
</evidence>
<dbReference type="Gene3D" id="2.40.440.10">
    <property type="entry name" value="L,D-transpeptidase catalytic domain-like"/>
    <property type="match status" value="1"/>
</dbReference>
<keyword evidence="6 7" id="KW-0961">Cell wall biogenesis/degradation</keyword>
<dbReference type="Pfam" id="PF20142">
    <property type="entry name" value="Scaffold"/>
    <property type="match status" value="1"/>
</dbReference>
<dbReference type="GO" id="GO:0071555">
    <property type="term" value="P:cell wall organization"/>
    <property type="evidence" value="ECO:0007669"/>
    <property type="project" value="UniProtKB-UniRule"/>
</dbReference>
<reference evidence="10 11" key="1">
    <citation type="submission" date="2017-08" db="EMBL/GenBank/DDBJ databases">
        <title>Infants hospitalized years apart are colonized by the same room-sourced microbial strains.</title>
        <authorList>
            <person name="Brooks B."/>
            <person name="Olm M.R."/>
            <person name="Firek B.A."/>
            <person name="Baker R."/>
            <person name="Thomas B.C."/>
            <person name="Morowitz M.J."/>
            <person name="Banfield J.F."/>
        </authorList>
    </citation>
    <scope>NUCLEOTIDE SEQUENCE [LARGE SCALE GENOMIC DNA]</scope>
    <source>
        <strain evidence="10">S2_005_003_R2_43</strain>
    </source>
</reference>
<evidence type="ECO:0000256" key="6">
    <source>
        <dbReference type="ARBA" id="ARBA00023316"/>
    </source>
</evidence>
<evidence type="ECO:0000256" key="4">
    <source>
        <dbReference type="ARBA" id="ARBA00022960"/>
    </source>
</evidence>
<comment type="pathway">
    <text evidence="1 7">Cell wall biogenesis; peptidoglycan biosynthesis.</text>
</comment>
<feature type="compositionally biased region" description="Low complexity" evidence="8">
    <location>
        <begin position="92"/>
        <end position="101"/>
    </location>
</feature>
<proteinExistence type="inferred from homology"/>
<dbReference type="InterPro" id="IPR052905">
    <property type="entry name" value="LD-transpeptidase_YkuD-like"/>
</dbReference>
<dbReference type="InterPro" id="IPR036366">
    <property type="entry name" value="PGBDSf"/>
</dbReference>
<dbReference type="PANTHER" id="PTHR41533">
    <property type="entry name" value="L,D-TRANSPEPTIDASE HI_1667-RELATED"/>
    <property type="match status" value="1"/>
</dbReference>
<evidence type="ECO:0000256" key="3">
    <source>
        <dbReference type="ARBA" id="ARBA00022679"/>
    </source>
</evidence>
<evidence type="ECO:0000259" key="9">
    <source>
        <dbReference type="PROSITE" id="PS52029"/>
    </source>
</evidence>
<feature type="compositionally biased region" description="Low complexity" evidence="8">
    <location>
        <begin position="116"/>
        <end position="139"/>
    </location>
</feature>
<dbReference type="InterPro" id="IPR002477">
    <property type="entry name" value="Peptidoglycan-bd-like"/>
</dbReference>
<dbReference type="InterPro" id="IPR045380">
    <property type="entry name" value="LD_TPept_scaffold_dom"/>
</dbReference>
<evidence type="ECO:0000256" key="1">
    <source>
        <dbReference type="ARBA" id="ARBA00004752"/>
    </source>
</evidence>
<gene>
    <name evidence="10" type="ORF">DI565_10185</name>
</gene>
<feature type="region of interest" description="Disordered" evidence="8">
    <location>
        <begin position="91"/>
        <end position="139"/>
    </location>
</feature>
<evidence type="ECO:0000313" key="11">
    <source>
        <dbReference type="Proteomes" id="UP000249577"/>
    </source>
</evidence>
<accession>A0A2W5KGV3</accession>
<dbReference type="SUPFAM" id="SSF141523">
    <property type="entry name" value="L,D-transpeptidase catalytic domain-like"/>
    <property type="match status" value="1"/>
</dbReference>
<dbReference type="EMBL" id="QFPN01000004">
    <property type="protein sequence ID" value="PZQ16151.1"/>
    <property type="molecule type" value="Genomic_DNA"/>
</dbReference>
<dbReference type="Pfam" id="PF01471">
    <property type="entry name" value="PG_binding_1"/>
    <property type="match status" value="1"/>
</dbReference>
<organism evidence="10 11">
    <name type="scientific">Ancylobacter novellus</name>
    <name type="common">Thiobacillus novellus</name>
    <dbReference type="NCBI Taxonomy" id="921"/>
    <lineage>
        <taxon>Bacteria</taxon>
        <taxon>Pseudomonadati</taxon>
        <taxon>Pseudomonadota</taxon>
        <taxon>Alphaproteobacteria</taxon>
        <taxon>Hyphomicrobiales</taxon>
        <taxon>Xanthobacteraceae</taxon>
        <taxon>Ancylobacter</taxon>
    </lineage>
</organism>
<feature type="region of interest" description="Disordered" evidence="8">
    <location>
        <begin position="642"/>
        <end position="702"/>
    </location>
</feature>
<dbReference type="InterPro" id="IPR036365">
    <property type="entry name" value="PGBD-like_sf"/>
</dbReference>
<keyword evidence="5 7" id="KW-0573">Peptidoglycan synthesis</keyword>
<dbReference type="InterPro" id="IPR038063">
    <property type="entry name" value="Transpep_catalytic_dom"/>
</dbReference>
<dbReference type="UniPathway" id="UPA00219"/>
<dbReference type="GO" id="GO:0004180">
    <property type="term" value="F:carboxypeptidase activity"/>
    <property type="evidence" value="ECO:0007669"/>
    <property type="project" value="UniProtKB-ARBA"/>
</dbReference>
<evidence type="ECO:0000256" key="8">
    <source>
        <dbReference type="SAM" id="MobiDB-lite"/>
    </source>
</evidence>
<feature type="domain" description="L,D-TPase catalytic" evidence="9">
    <location>
        <begin position="428"/>
        <end position="593"/>
    </location>
</feature>
<dbReference type="GO" id="GO:0016740">
    <property type="term" value="F:transferase activity"/>
    <property type="evidence" value="ECO:0007669"/>
    <property type="project" value="UniProtKB-KW"/>
</dbReference>
<comment type="similarity">
    <text evidence="2">Belongs to the YkuD family.</text>
</comment>
<protein>
    <submittedName>
        <fullName evidence="10">Murein L,D-transpeptidase</fullName>
    </submittedName>
</protein>
<feature type="compositionally biased region" description="Low complexity" evidence="8">
    <location>
        <begin position="665"/>
        <end position="679"/>
    </location>
</feature>
<dbReference type="Gene3D" id="1.10.101.10">
    <property type="entry name" value="PGBD-like superfamily/PGBD"/>
    <property type="match status" value="1"/>
</dbReference>
<feature type="region of interest" description="Disordered" evidence="8">
    <location>
        <begin position="29"/>
        <end position="58"/>
    </location>
</feature>
<dbReference type="PANTHER" id="PTHR41533:SF2">
    <property type="entry name" value="BLR7131 PROTEIN"/>
    <property type="match status" value="1"/>
</dbReference>
<dbReference type="AlphaFoldDB" id="A0A2W5KGV3"/>
<dbReference type="GO" id="GO:0009252">
    <property type="term" value="P:peptidoglycan biosynthetic process"/>
    <property type="evidence" value="ECO:0007669"/>
    <property type="project" value="UniProtKB-UniPathway"/>
</dbReference>
<dbReference type="SUPFAM" id="SSF47090">
    <property type="entry name" value="PGBD-like"/>
    <property type="match status" value="1"/>
</dbReference>
<sequence>MWRARHGRRRSRRLNARPRNDVVVFEARGTHRPGHDEEKSMVTEAAGRTGKRRAAGRNSASVRRILLAGAAFAALSAASVRAETGMAPVPEPAQVAAPDVAPQRDRDFPTGAINEPTAPATPDALSPSAPAALSPAVPEAPAAEAPSAMPAAEALAPLPAAIVGFFADNGPAAELKMPSADRQALAAFYAARKGEPVWLADGRFTPKAEDARIRIGKAADDGLGARDFKLPGSQPDGQSPAELARAEAQLSAAALAYAREAWGGRVKPSVVSPSITVEGTPFDAAQALASLADSGDVAATLDGFNPQHPQFQELRKLLQVARADRSEGPDLPRVDFGKLIEPGMEDARVPALRKRLGLQGAPDDLYYDSELQDAVVAFQKKSKIGASGLVNRQTVRALNAVSRPHDDAELIEMTMERWRWMPRDLGEKHVFVDIPAYRLHIMENGASTYDTRVIVGKSTNQTPIFSNAIDHIVVNPYWNVPASIALKEMQNSSLRGFEVVDSRGRPAPLDWEGIRTNKLRIRQPPGERNALGNIKFMFPNSHSVYLHDTPTRKLFERNERALSHGCVRVDRPLEFADALSGDQGLSGSKLKSMVGGKERSLNLKTPIPVHLTYFTAWVGPDGKLEKRNDLYSLDGRLRSALRGEKLPPLPKEPAPQILAKPKPKPASAPSAPVAEAAAVPPAPQQRVAGPGDWLSRIFGSSR</sequence>
<keyword evidence="3" id="KW-0808">Transferase</keyword>